<dbReference type="Gene3D" id="1.10.150.130">
    <property type="match status" value="1"/>
</dbReference>
<dbReference type="SUPFAM" id="SSF56349">
    <property type="entry name" value="DNA breaking-rejoining enzymes"/>
    <property type="match status" value="1"/>
</dbReference>
<dbReference type="PROSITE" id="PS51900">
    <property type="entry name" value="CB"/>
    <property type="match status" value="1"/>
</dbReference>
<evidence type="ECO:0000313" key="6">
    <source>
        <dbReference type="Proteomes" id="UP000236723"/>
    </source>
</evidence>
<dbReference type="InterPro" id="IPR010998">
    <property type="entry name" value="Integrase_recombinase_N"/>
</dbReference>
<dbReference type="Proteomes" id="UP000236723">
    <property type="component" value="Unassembled WGS sequence"/>
</dbReference>
<dbReference type="RefSeq" id="WP_103944815.1">
    <property type="nucleotide sequence ID" value="NZ_FNVO01000045.1"/>
</dbReference>
<feature type="region of interest" description="Disordered" evidence="3">
    <location>
        <begin position="97"/>
        <end position="141"/>
    </location>
</feature>
<dbReference type="InterPro" id="IPR011010">
    <property type="entry name" value="DNA_brk_join_enz"/>
</dbReference>
<dbReference type="InterPro" id="IPR044068">
    <property type="entry name" value="CB"/>
</dbReference>
<feature type="domain" description="Core-binding (CB)" evidence="4">
    <location>
        <begin position="17"/>
        <end position="94"/>
    </location>
</feature>
<feature type="compositionally biased region" description="Polar residues" evidence="3">
    <location>
        <begin position="121"/>
        <end position="131"/>
    </location>
</feature>
<dbReference type="EMBL" id="FNVO01000045">
    <property type="protein sequence ID" value="SEG94297.1"/>
    <property type="molecule type" value="Genomic_DNA"/>
</dbReference>
<gene>
    <name evidence="5" type="ORF">SAMN04489712_14520</name>
</gene>
<dbReference type="GO" id="GO:0003677">
    <property type="term" value="F:DNA binding"/>
    <property type="evidence" value="ECO:0007669"/>
    <property type="project" value="UniProtKB-UniRule"/>
</dbReference>
<evidence type="ECO:0000256" key="1">
    <source>
        <dbReference type="ARBA" id="ARBA00023125"/>
    </source>
</evidence>
<evidence type="ECO:0000313" key="5">
    <source>
        <dbReference type="EMBL" id="SEG94297.1"/>
    </source>
</evidence>
<dbReference type="AlphaFoldDB" id="A0A1H6E9A4"/>
<name>A0A1H6E9A4_9ACTN</name>
<organism evidence="5 6">
    <name type="scientific">Thermomonospora echinospora</name>
    <dbReference type="NCBI Taxonomy" id="1992"/>
    <lineage>
        <taxon>Bacteria</taxon>
        <taxon>Bacillati</taxon>
        <taxon>Actinomycetota</taxon>
        <taxon>Actinomycetes</taxon>
        <taxon>Streptosporangiales</taxon>
        <taxon>Thermomonosporaceae</taxon>
        <taxon>Thermomonospora</taxon>
    </lineage>
</organism>
<proteinExistence type="predicted"/>
<dbReference type="OrthoDB" id="3345368at2"/>
<evidence type="ECO:0000256" key="3">
    <source>
        <dbReference type="SAM" id="MobiDB-lite"/>
    </source>
</evidence>
<protein>
    <recommendedName>
        <fullName evidence="4">Core-binding (CB) domain-containing protein</fullName>
    </recommendedName>
</protein>
<keyword evidence="6" id="KW-1185">Reference proteome</keyword>
<evidence type="ECO:0000256" key="2">
    <source>
        <dbReference type="PROSITE-ProRule" id="PRU01248"/>
    </source>
</evidence>
<sequence>MASVPPYPGRNGRPGLPRVAAAVEHFLDSIQDPATRADYAQTLAHLIDLFPAWFPVVGLDCEHYEAVMSRWDDAAPATRNRHLSALTSFTNWAQQQNLLGSDPASPTPPPSTTPQTVTGTVDHSSPATTAVQGREEDRNGD</sequence>
<evidence type="ECO:0000259" key="4">
    <source>
        <dbReference type="PROSITE" id="PS51900"/>
    </source>
</evidence>
<keyword evidence="1 2" id="KW-0238">DNA-binding</keyword>
<accession>A0A1H6E9A4</accession>
<reference evidence="6" key="1">
    <citation type="submission" date="2016-10" db="EMBL/GenBank/DDBJ databases">
        <authorList>
            <person name="Varghese N."/>
            <person name="Submissions S."/>
        </authorList>
    </citation>
    <scope>NUCLEOTIDE SEQUENCE [LARGE SCALE GENOMIC DNA]</scope>
    <source>
        <strain evidence="6">DSM 43163</strain>
    </source>
</reference>